<evidence type="ECO:0000259" key="1">
    <source>
        <dbReference type="Pfam" id="PF13649"/>
    </source>
</evidence>
<dbReference type="Gene3D" id="3.40.50.150">
    <property type="entry name" value="Vaccinia Virus protein VP39"/>
    <property type="match status" value="1"/>
</dbReference>
<feature type="domain" description="Methyltransferase" evidence="1">
    <location>
        <begin position="70"/>
        <end position="162"/>
    </location>
</feature>
<evidence type="ECO:0000313" key="3">
    <source>
        <dbReference type="Proteomes" id="UP000067711"/>
    </source>
</evidence>
<keyword evidence="2" id="KW-0808">Transferase</keyword>
<dbReference type="GO" id="GO:0010420">
    <property type="term" value="F:polyprenyldihydroxybenzoate methyltransferase activity"/>
    <property type="evidence" value="ECO:0007669"/>
    <property type="project" value="TreeGrafter"/>
</dbReference>
<protein>
    <submittedName>
        <fullName evidence="2">Methyltransferase type 11</fullName>
    </submittedName>
</protein>
<dbReference type="CDD" id="cd02440">
    <property type="entry name" value="AdoMet_MTases"/>
    <property type="match status" value="1"/>
</dbReference>
<proteinExistence type="predicted"/>
<name>A0A1B4FZX9_9BURK</name>
<dbReference type="PANTHER" id="PTHR43464">
    <property type="entry name" value="METHYLTRANSFERASE"/>
    <property type="match status" value="1"/>
</dbReference>
<gene>
    <name evidence="2" type="ORF">WS71_17740</name>
</gene>
<organism evidence="2 3">
    <name type="scientific">Burkholderia mayonis</name>
    <dbReference type="NCBI Taxonomy" id="1385591"/>
    <lineage>
        <taxon>Bacteria</taxon>
        <taxon>Pseudomonadati</taxon>
        <taxon>Pseudomonadota</taxon>
        <taxon>Betaproteobacteria</taxon>
        <taxon>Burkholderiales</taxon>
        <taxon>Burkholderiaceae</taxon>
        <taxon>Burkholderia</taxon>
        <taxon>pseudomallei group</taxon>
    </lineage>
</organism>
<dbReference type="InterPro" id="IPR041698">
    <property type="entry name" value="Methyltransf_25"/>
</dbReference>
<dbReference type="EMBL" id="CP013389">
    <property type="protein sequence ID" value="AOJ09213.1"/>
    <property type="molecule type" value="Genomic_DNA"/>
</dbReference>
<dbReference type="Pfam" id="PF13649">
    <property type="entry name" value="Methyltransf_25"/>
    <property type="match status" value="1"/>
</dbReference>
<reference evidence="2 3" key="1">
    <citation type="submission" date="2015-12" db="EMBL/GenBank/DDBJ databases">
        <title>Diversity of Burkholderia near neighbor genomes.</title>
        <authorList>
            <person name="Sahl J."/>
            <person name="Wagner D."/>
            <person name="Keim P."/>
        </authorList>
    </citation>
    <scope>NUCLEOTIDE SEQUENCE [LARGE SCALE GENOMIC DNA]</scope>
    <source>
        <strain evidence="2 3">BDU8</strain>
    </source>
</reference>
<dbReference type="AlphaFoldDB" id="A0A1B4FZX9"/>
<evidence type="ECO:0000313" key="2">
    <source>
        <dbReference type="EMBL" id="AOJ09213.1"/>
    </source>
</evidence>
<keyword evidence="2" id="KW-0489">Methyltransferase</keyword>
<dbReference type="RefSeq" id="WP_066493371.1">
    <property type="nucleotide sequence ID" value="NZ_CP013389.1"/>
</dbReference>
<dbReference type="PANTHER" id="PTHR43464:SF23">
    <property type="entry name" value="JUVENILE HORMONE ACID O-METHYLTRANSFERASE"/>
    <property type="match status" value="1"/>
</dbReference>
<dbReference type="Proteomes" id="UP000067711">
    <property type="component" value="Chromosome 1"/>
</dbReference>
<dbReference type="InterPro" id="IPR029063">
    <property type="entry name" value="SAM-dependent_MTases_sf"/>
</dbReference>
<dbReference type="SUPFAM" id="SSF53335">
    <property type="entry name" value="S-adenosyl-L-methionine-dependent methyltransferases"/>
    <property type="match status" value="1"/>
</dbReference>
<accession>A0A1B4FZX9</accession>
<sequence length="227" mass="24321">MHDSKENLIVTDSHHLGGNNERLAKFYDEWAHGYEATAAGEEYVGYLLAAKLLDFVHQAYSDAPRDAVQILDAGCGTGLVGGQLAKYGYAAIDGVDLSAGMIDVARKRDVYRRLVGDVDLNASSAEIATGRYDYAICCGVFIDGHVKVDALGELLRATKPGGHVVASVRESYLASEPFASYLDGLVNDGVASIAFVVENGRYINVNRAHYYVIRKSGDRKGAANGAA</sequence>
<dbReference type="GO" id="GO:0032259">
    <property type="term" value="P:methylation"/>
    <property type="evidence" value="ECO:0007669"/>
    <property type="project" value="UniProtKB-KW"/>
</dbReference>